<dbReference type="Proteomes" id="UP001596267">
    <property type="component" value="Unassembled WGS sequence"/>
</dbReference>
<organism evidence="1 2">
    <name type="scientific">Sporolactobacillus kofuensis</name>
    <dbReference type="NCBI Taxonomy" id="269672"/>
    <lineage>
        <taxon>Bacteria</taxon>
        <taxon>Bacillati</taxon>
        <taxon>Bacillota</taxon>
        <taxon>Bacilli</taxon>
        <taxon>Bacillales</taxon>
        <taxon>Sporolactobacillaceae</taxon>
        <taxon>Sporolactobacillus</taxon>
    </lineage>
</organism>
<accession>A0ABW1WGD9</accession>
<name>A0ABW1WGD9_9BACL</name>
<protein>
    <submittedName>
        <fullName evidence="1">Uncharacterized protein</fullName>
    </submittedName>
</protein>
<reference evidence="2" key="1">
    <citation type="journal article" date="2019" name="Int. J. Syst. Evol. Microbiol.">
        <title>The Global Catalogue of Microorganisms (GCM) 10K type strain sequencing project: providing services to taxonomists for standard genome sequencing and annotation.</title>
        <authorList>
            <consortium name="The Broad Institute Genomics Platform"/>
            <consortium name="The Broad Institute Genome Sequencing Center for Infectious Disease"/>
            <person name="Wu L."/>
            <person name="Ma J."/>
        </authorList>
    </citation>
    <scope>NUCLEOTIDE SEQUENCE [LARGE SCALE GENOMIC DNA]</scope>
    <source>
        <strain evidence="2">CCUG 42001</strain>
    </source>
</reference>
<gene>
    <name evidence="1" type="ORF">ACFP7A_09005</name>
</gene>
<comment type="caution">
    <text evidence="1">The sequence shown here is derived from an EMBL/GenBank/DDBJ whole genome shotgun (WGS) entry which is preliminary data.</text>
</comment>
<evidence type="ECO:0000313" key="1">
    <source>
        <dbReference type="EMBL" id="MFC6386741.1"/>
    </source>
</evidence>
<keyword evidence="2" id="KW-1185">Reference proteome</keyword>
<dbReference type="RefSeq" id="WP_253054776.1">
    <property type="nucleotide sequence ID" value="NZ_JAMXWN010000008.1"/>
</dbReference>
<sequence>MSEEYQEFKQIHDNASRLLDRVENGLNTLNEVIARMDKQRLKVSHND</sequence>
<dbReference type="EMBL" id="JBHSTQ010000008">
    <property type="protein sequence ID" value="MFC6386741.1"/>
    <property type="molecule type" value="Genomic_DNA"/>
</dbReference>
<proteinExistence type="predicted"/>
<evidence type="ECO:0000313" key="2">
    <source>
        <dbReference type="Proteomes" id="UP001596267"/>
    </source>
</evidence>